<name>A0ABP8FWY6_9BACT</name>
<keyword evidence="1" id="KW-1133">Transmembrane helix</keyword>
<protein>
    <submittedName>
        <fullName evidence="2">Uncharacterized protein</fullName>
    </submittedName>
</protein>
<feature type="transmembrane region" description="Helical" evidence="1">
    <location>
        <begin position="6"/>
        <end position="23"/>
    </location>
</feature>
<dbReference type="RefSeq" id="WP_344979319.1">
    <property type="nucleotide sequence ID" value="NZ_BAABFN010000005.1"/>
</dbReference>
<dbReference type="InterPro" id="IPR057695">
    <property type="entry name" value="DUF7935"/>
</dbReference>
<keyword evidence="1" id="KW-0472">Membrane</keyword>
<dbReference type="Pfam" id="PF25589">
    <property type="entry name" value="DUF7935"/>
    <property type="match status" value="1"/>
</dbReference>
<reference evidence="3" key="1">
    <citation type="journal article" date="2019" name="Int. J. Syst. Evol. Microbiol.">
        <title>The Global Catalogue of Microorganisms (GCM) 10K type strain sequencing project: providing services to taxonomists for standard genome sequencing and annotation.</title>
        <authorList>
            <consortium name="The Broad Institute Genomics Platform"/>
            <consortium name="The Broad Institute Genome Sequencing Center for Infectious Disease"/>
            <person name="Wu L."/>
            <person name="Ma J."/>
        </authorList>
    </citation>
    <scope>NUCLEOTIDE SEQUENCE [LARGE SCALE GENOMIC DNA]</scope>
    <source>
        <strain evidence="3">JCM 17664</strain>
    </source>
</reference>
<dbReference type="Proteomes" id="UP001501207">
    <property type="component" value="Unassembled WGS sequence"/>
</dbReference>
<sequence>MSQQTLIYILLALILLSFVYGYVRDWLAQRKGKAGQPPVSAAAQDPLRITLPLQLQAYERLVVWVERVSPEQLIGRLNQPGLDTATMQQLLIQTIRAEFEHNISQQIYVSAAAWEAVCTVKEQLISLINRVAAQLPPAEPALTLNKKLLELVLQSQAPFPTRTALGVLNAEAKKLMKG</sequence>
<evidence type="ECO:0000256" key="1">
    <source>
        <dbReference type="SAM" id="Phobius"/>
    </source>
</evidence>
<organism evidence="2 3">
    <name type="scientific">Compostibacter hankyongensis</name>
    <dbReference type="NCBI Taxonomy" id="1007089"/>
    <lineage>
        <taxon>Bacteria</taxon>
        <taxon>Pseudomonadati</taxon>
        <taxon>Bacteroidota</taxon>
        <taxon>Chitinophagia</taxon>
        <taxon>Chitinophagales</taxon>
        <taxon>Chitinophagaceae</taxon>
        <taxon>Compostibacter</taxon>
    </lineage>
</organism>
<keyword evidence="1" id="KW-0812">Transmembrane</keyword>
<evidence type="ECO:0000313" key="2">
    <source>
        <dbReference type="EMBL" id="GAA4312730.1"/>
    </source>
</evidence>
<dbReference type="EMBL" id="BAABFN010000005">
    <property type="protein sequence ID" value="GAA4312730.1"/>
    <property type="molecule type" value="Genomic_DNA"/>
</dbReference>
<evidence type="ECO:0000313" key="3">
    <source>
        <dbReference type="Proteomes" id="UP001501207"/>
    </source>
</evidence>
<accession>A0ABP8FWY6</accession>
<keyword evidence="3" id="KW-1185">Reference proteome</keyword>
<gene>
    <name evidence="2" type="ORF">GCM10023143_22570</name>
</gene>
<proteinExistence type="predicted"/>
<comment type="caution">
    <text evidence="2">The sequence shown here is derived from an EMBL/GenBank/DDBJ whole genome shotgun (WGS) entry which is preliminary data.</text>
</comment>